<protein>
    <submittedName>
        <fullName evidence="1">Uncharacterized protein</fullName>
    </submittedName>
</protein>
<keyword evidence="2" id="KW-1185">Reference proteome</keyword>
<dbReference type="AlphaFoldDB" id="A0A9P8VPQ1"/>
<reference evidence="1" key="1">
    <citation type="journal article" date="2021" name="Nat. Commun.">
        <title>Genetic determinants of endophytism in the Arabidopsis root mycobiome.</title>
        <authorList>
            <person name="Mesny F."/>
            <person name="Miyauchi S."/>
            <person name="Thiergart T."/>
            <person name="Pickel B."/>
            <person name="Atanasova L."/>
            <person name="Karlsson M."/>
            <person name="Huettel B."/>
            <person name="Barry K.W."/>
            <person name="Haridas S."/>
            <person name="Chen C."/>
            <person name="Bauer D."/>
            <person name="Andreopoulos W."/>
            <person name="Pangilinan J."/>
            <person name="LaButti K."/>
            <person name="Riley R."/>
            <person name="Lipzen A."/>
            <person name="Clum A."/>
            <person name="Drula E."/>
            <person name="Henrissat B."/>
            <person name="Kohler A."/>
            <person name="Grigoriev I.V."/>
            <person name="Martin F.M."/>
            <person name="Hacquard S."/>
        </authorList>
    </citation>
    <scope>NUCLEOTIDE SEQUENCE</scope>
    <source>
        <strain evidence="1">MPI-SDFR-AT-0117</strain>
    </source>
</reference>
<gene>
    <name evidence="1" type="ORF">F5X68DRAFT_197236</name>
</gene>
<proteinExistence type="predicted"/>
<dbReference type="OrthoDB" id="5104994at2759"/>
<comment type="caution">
    <text evidence="1">The sequence shown here is derived from an EMBL/GenBank/DDBJ whole genome shotgun (WGS) entry which is preliminary data.</text>
</comment>
<organism evidence="1 2">
    <name type="scientific">Plectosphaerella plurivora</name>
    <dbReference type="NCBI Taxonomy" id="936078"/>
    <lineage>
        <taxon>Eukaryota</taxon>
        <taxon>Fungi</taxon>
        <taxon>Dikarya</taxon>
        <taxon>Ascomycota</taxon>
        <taxon>Pezizomycotina</taxon>
        <taxon>Sordariomycetes</taxon>
        <taxon>Hypocreomycetidae</taxon>
        <taxon>Glomerellales</taxon>
        <taxon>Plectosphaerellaceae</taxon>
        <taxon>Plectosphaerella</taxon>
    </lineage>
</organism>
<dbReference type="Proteomes" id="UP000770015">
    <property type="component" value="Unassembled WGS sequence"/>
</dbReference>
<name>A0A9P8VPQ1_9PEZI</name>
<accession>A0A9P8VPQ1</accession>
<evidence type="ECO:0000313" key="1">
    <source>
        <dbReference type="EMBL" id="KAH6697379.1"/>
    </source>
</evidence>
<sequence>MAGMFRTIPNNKIVRWSPGVRDMLMYFPRHFAQAARSARIAMTYMYDNNKAGALSMNDPFFTDPDVLPERPLLTDPRAIQDLPFTPGLFTQSPAPAPDRVVNMRNLVLGNRAGRVDPLNIRFMDFGVRGALPGVATSRKERFRARILREQSAWLHLNWSAMRRLRRLYIDLSWATRVGDSDEVVREGAARMCEHLDLELLVIYGLRSSPERWFGADSRGDRILKRYSGLERPEFEVGQWAADEVLSIAGEEHVNWVKVFGGALAAKGRLVLMDDRLVGIDWAALEAQAVAEKRIPGKESE</sequence>
<dbReference type="EMBL" id="JAGSXJ010000001">
    <property type="protein sequence ID" value="KAH6697379.1"/>
    <property type="molecule type" value="Genomic_DNA"/>
</dbReference>
<evidence type="ECO:0000313" key="2">
    <source>
        <dbReference type="Proteomes" id="UP000770015"/>
    </source>
</evidence>